<proteinExistence type="predicted"/>
<dbReference type="Proteomes" id="UP001501570">
    <property type="component" value="Unassembled WGS sequence"/>
</dbReference>
<evidence type="ECO:0000313" key="3">
    <source>
        <dbReference type="Proteomes" id="UP001501570"/>
    </source>
</evidence>
<evidence type="ECO:0000256" key="1">
    <source>
        <dbReference type="SAM" id="MobiDB-lite"/>
    </source>
</evidence>
<name>A0ABP9RYD3_9ACTN</name>
<gene>
    <name evidence="2" type="ORF">GCM10023322_39700</name>
</gene>
<reference evidence="3" key="1">
    <citation type="journal article" date="2019" name="Int. J. Syst. Evol. Microbiol.">
        <title>The Global Catalogue of Microorganisms (GCM) 10K type strain sequencing project: providing services to taxonomists for standard genome sequencing and annotation.</title>
        <authorList>
            <consortium name="The Broad Institute Genomics Platform"/>
            <consortium name="The Broad Institute Genome Sequencing Center for Infectious Disease"/>
            <person name="Wu L."/>
            <person name="Ma J."/>
        </authorList>
    </citation>
    <scope>NUCLEOTIDE SEQUENCE [LARGE SCALE GENOMIC DNA]</scope>
    <source>
        <strain evidence="3">JCM 18304</strain>
    </source>
</reference>
<protein>
    <submittedName>
        <fullName evidence="2">Uncharacterized protein</fullName>
    </submittedName>
</protein>
<evidence type="ECO:0000313" key="2">
    <source>
        <dbReference type="EMBL" id="GAA5188620.1"/>
    </source>
</evidence>
<comment type="caution">
    <text evidence="2">The sequence shown here is derived from an EMBL/GenBank/DDBJ whole genome shotgun (WGS) entry which is preliminary data.</text>
</comment>
<keyword evidence="3" id="KW-1185">Reference proteome</keyword>
<dbReference type="EMBL" id="BAABJQ010000011">
    <property type="protein sequence ID" value="GAA5188620.1"/>
    <property type="molecule type" value="Genomic_DNA"/>
</dbReference>
<feature type="region of interest" description="Disordered" evidence="1">
    <location>
        <begin position="67"/>
        <end position="92"/>
    </location>
</feature>
<organism evidence="2 3">
    <name type="scientific">Rugosimonospora acidiphila</name>
    <dbReference type="NCBI Taxonomy" id="556531"/>
    <lineage>
        <taxon>Bacteria</taxon>
        <taxon>Bacillati</taxon>
        <taxon>Actinomycetota</taxon>
        <taxon>Actinomycetes</taxon>
        <taxon>Micromonosporales</taxon>
        <taxon>Micromonosporaceae</taxon>
        <taxon>Rugosimonospora</taxon>
    </lineage>
</organism>
<sequence>MLARRAGSGPAARAMAETGSTVVAAPKSMIFTPFDVIMMLPGVRSRCTTPRRCAMASTSAMVAAVRTASRQGSAPPASRPASTAPVSSSIAT</sequence>
<accession>A0ABP9RYD3</accession>